<evidence type="ECO:0000259" key="2">
    <source>
        <dbReference type="Pfam" id="PF01261"/>
    </source>
</evidence>
<dbReference type="NCBIfam" id="NF009689">
    <property type="entry name" value="PRK13210.1"/>
    <property type="match status" value="1"/>
</dbReference>
<comment type="caution">
    <text evidence="3">The sequence shown here is derived from an EMBL/GenBank/DDBJ whole genome shotgun (WGS) entry which is preliminary data.</text>
</comment>
<organism evidence="3 4">
    <name type="scientific">Enterococcus faecium</name>
    <name type="common">Streptococcus faecium</name>
    <dbReference type="NCBI Taxonomy" id="1352"/>
    <lineage>
        <taxon>Bacteria</taxon>
        <taxon>Bacillati</taxon>
        <taxon>Bacillota</taxon>
        <taxon>Bacilli</taxon>
        <taxon>Lactobacillales</taxon>
        <taxon>Enterococcaceae</taxon>
        <taxon>Enterococcus</taxon>
    </lineage>
</organism>
<sequence>MRSFVSGGKEMAQIGIYEKALPKDISWKERFSLVKEMDFDFIEMSIDETDERLARLDWSEEKIAELREEMFSSGVRIHSICLSAHRRFPFGSADPEKKKAAKQLMKKAIHLAHNLSVKVIQIAGYDVYYEEKSMNSREDFIEGIKESVKEASKYGIILSVEIMDDPFMNSISKFLEIKEQIHSPFLQVYPDLGNLSAWPENNPARELEKGIDYITAIHLKDTYPVTKEYSGQFRDVPFGSGCVDFLGLLRHLKRLDYDGTFLIEMWSEKSQDFRREIQQAKDYLSSKLKEAGYDVL</sequence>
<dbReference type="Pfam" id="PF01261">
    <property type="entry name" value="AP_endonuc_2"/>
    <property type="match status" value="1"/>
</dbReference>
<dbReference type="Proteomes" id="UP000191171">
    <property type="component" value="Unassembled WGS sequence"/>
</dbReference>
<reference evidence="3 4" key="1">
    <citation type="submission" date="2017-02" db="EMBL/GenBank/DDBJ databases">
        <title>Clonality and virulence of isolates of VRE in Hematopoietic Stem Cell Transplanted (HSCT) patients.</title>
        <authorList>
            <person name="Marchi A.P."/>
            <person name="Martins R.C."/>
            <person name="Marie S.K."/>
            <person name="Levin A.S."/>
            <person name="Costa S.F."/>
        </authorList>
    </citation>
    <scope>NUCLEOTIDE SEQUENCE [LARGE SCALE GENOMIC DNA]</scope>
    <source>
        <strain evidence="3 4">LIM1759</strain>
    </source>
</reference>
<dbReference type="InterPro" id="IPR004560">
    <property type="entry name" value="L-Ru-5P_3-Epase"/>
</dbReference>
<dbReference type="InterPro" id="IPR013022">
    <property type="entry name" value="Xyl_isomerase-like_TIM-brl"/>
</dbReference>
<evidence type="ECO:0000256" key="1">
    <source>
        <dbReference type="ARBA" id="ARBA00023235"/>
    </source>
</evidence>
<dbReference type="NCBIfam" id="NF009688">
    <property type="entry name" value="PRK13209.1"/>
    <property type="match status" value="1"/>
</dbReference>
<dbReference type="GO" id="GO:0019852">
    <property type="term" value="P:L-ascorbic acid metabolic process"/>
    <property type="evidence" value="ECO:0007669"/>
    <property type="project" value="TreeGrafter"/>
</dbReference>
<dbReference type="PANTHER" id="PTHR43489:SF1">
    <property type="entry name" value="L-RIBULOSE-5-PHOSPHATE 3-EPIMERASE SGBU-RELATED"/>
    <property type="match status" value="1"/>
</dbReference>
<dbReference type="Gene3D" id="3.20.20.150">
    <property type="entry name" value="Divalent-metal-dependent TIM barrel enzymes"/>
    <property type="match status" value="1"/>
</dbReference>
<dbReference type="EMBL" id="MVGJ01000065">
    <property type="protein sequence ID" value="OOL82081.1"/>
    <property type="molecule type" value="Genomic_DNA"/>
</dbReference>
<gene>
    <name evidence="3" type="ORF">B1P95_11125</name>
</gene>
<evidence type="ECO:0000313" key="4">
    <source>
        <dbReference type="Proteomes" id="UP000191171"/>
    </source>
</evidence>
<dbReference type="InterPro" id="IPR036237">
    <property type="entry name" value="Xyl_isomerase-like_sf"/>
</dbReference>
<dbReference type="NCBIfam" id="TIGR00542">
    <property type="entry name" value="hxl6Piso_put"/>
    <property type="match status" value="1"/>
</dbReference>
<dbReference type="InterPro" id="IPR050417">
    <property type="entry name" value="Sugar_Epim/Isomerase"/>
</dbReference>
<name>A0A1S8IHZ8_ENTFC</name>
<feature type="domain" description="Xylose isomerase-like TIM barrel" evidence="2">
    <location>
        <begin position="31"/>
        <end position="281"/>
    </location>
</feature>
<keyword evidence="1 3" id="KW-0413">Isomerase</keyword>
<evidence type="ECO:0000313" key="3">
    <source>
        <dbReference type="EMBL" id="OOL82081.1"/>
    </source>
</evidence>
<proteinExistence type="predicted"/>
<dbReference type="GO" id="GO:0034015">
    <property type="term" value="F:L-ribulose-5-phosphate 3-epimerase activity"/>
    <property type="evidence" value="ECO:0007669"/>
    <property type="project" value="TreeGrafter"/>
</dbReference>
<dbReference type="AlphaFoldDB" id="A0A1S8IHZ8"/>
<accession>A0A1S8IHZ8</accession>
<protein>
    <submittedName>
        <fullName evidence="3">Hexulose-6-phosphate isomerase</fullName>
    </submittedName>
</protein>
<dbReference type="GO" id="GO:0016861">
    <property type="term" value="F:intramolecular oxidoreductase activity, interconverting aldoses and ketoses"/>
    <property type="evidence" value="ECO:0007669"/>
    <property type="project" value="InterPro"/>
</dbReference>
<dbReference type="SUPFAM" id="SSF51658">
    <property type="entry name" value="Xylose isomerase-like"/>
    <property type="match status" value="1"/>
</dbReference>
<dbReference type="PANTHER" id="PTHR43489">
    <property type="entry name" value="ISOMERASE"/>
    <property type="match status" value="1"/>
</dbReference>